<protein>
    <submittedName>
        <fullName evidence="1">Uncharacterized protein</fullName>
    </submittedName>
</protein>
<dbReference type="EMBL" id="BAABIL010000204">
    <property type="protein sequence ID" value="GAA4975296.1"/>
    <property type="molecule type" value="Genomic_DNA"/>
</dbReference>
<accession>A0ABP9HPX3</accession>
<name>A0ABP9HPX3_9ACTN</name>
<evidence type="ECO:0000313" key="1">
    <source>
        <dbReference type="EMBL" id="GAA4975296.1"/>
    </source>
</evidence>
<organism evidence="1 2">
    <name type="scientific">Kineococcus glutinatus</name>
    <dbReference type="NCBI Taxonomy" id="1070872"/>
    <lineage>
        <taxon>Bacteria</taxon>
        <taxon>Bacillati</taxon>
        <taxon>Actinomycetota</taxon>
        <taxon>Actinomycetes</taxon>
        <taxon>Kineosporiales</taxon>
        <taxon>Kineosporiaceae</taxon>
        <taxon>Kineococcus</taxon>
    </lineage>
</organism>
<evidence type="ECO:0000313" key="2">
    <source>
        <dbReference type="Proteomes" id="UP001501195"/>
    </source>
</evidence>
<keyword evidence="2" id="KW-1185">Reference proteome</keyword>
<sequence length="89" mass="9932">MQGLITGCTCGQVPAEHFGCFGAMRWRRLRHCTRSEIWARLYEMLPKGVKATGRLKPGPQWWTGHARGSKHHLLTDGSGVKLVVTQCAD</sequence>
<comment type="caution">
    <text evidence="1">The sequence shown here is derived from an EMBL/GenBank/DDBJ whole genome shotgun (WGS) entry which is preliminary data.</text>
</comment>
<proteinExistence type="predicted"/>
<gene>
    <name evidence="1" type="ORF">GCM10023225_15510</name>
</gene>
<reference evidence="2" key="1">
    <citation type="journal article" date="2019" name="Int. J. Syst. Evol. Microbiol.">
        <title>The Global Catalogue of Microorganisms (GCM) 10K type strain sequencing project: providing services to taxonomists for standard genome sequencing and annotation.</title>
        <authorList>
            <consortium name="The Broad Institute Genomics Platform"/>
            <consortium name="The Broad Institute Genome Sequencing Center for Infectious Disease"/>
            <person name="Wu L."/>
            <person name="Ma J."/>
        </authorList>
    </citation>
    <scope>NUCLEOTIDE SEQUENCE [LARGE SCALE GENOMIC DNA]</scope>
    <source>
        <strain evidence="2">JCM 18126</strain>
    </source>
</reference>
<dbReference type="Proteomes" id="UP001501195">
    <property type="component" value="Unassembled WGS sequence"/>
</dbReference>